<feature type="transmembrane region" description="Helical" evidence="1">
    <location>
        <begin position="56"/>
        <end position="75"/>
    </location>
</feature>
<evidence type="ECO:0000256" key="1">
    <source>
        <dbReference type="SAM" id="Phobius"/>
    </source>
</evidence>
<evidence type="ECO:0000313" key="3">
    <source>
        <dbReference type="Proteomes" id="UP001203284"/>
    </source>
</evidence>
<keyword evidence="1" id="KW-0472">Membrane</keyword>
<keyword evidence="1" id="KW-1133">Transmembrane helix</keyword>
<protein>
    <submittedName>
        <fullName evidence="2">Uncharacterized protein</fullName>
    </submittedName>
</protein>
<gene>
    <name evidence="2" type="ORF">MWN34_11695</name>
</gene>
<reference evidence="2 3" key="1">
    <citation type="submission" date="2022-04" db="EMBL/GenBank/DDBJ databases">
        <authorList>
            <person name="Grouzdev D.S."/>
            <person name="Pantiukh K.S."/>
            <person name="Krutkina M.S."/>
        </authorList>
    </citation>
    <scope>NUCLEOTIDE SEQUENCE [LARGE SCALE GENOMIC DNA]</scope>
    <source>
        <strain evidence="2 3">6x-1</strain>
    </source>
</reference>
<keyword evidence="3" id="KW-1185">Reference proteome</keyword>
<comment type="caution">
    <text evidence="2">The sequence shown here is derived from an EMBL/GenBank/DDBJ whole genome shotgun (WGS) entry which is preliminary data.</text>
</comment>
<dbReference type="RefSeq" id="WP_247029417.1">
    <property type="nucleotide sequence ID" value="NZ_JALKCH010000007.1"/>
</dbReference>
<dbReference type="Proteomes" id="UP001203284">
    <property type="component" value="Unassembled WGS sequence"/>
</dbReference>
<proteinExistence type="predicted"/>
<dbReference type="EMBL" id="JALKCH010000007">
    <property type="protein sequence ID" value="MCK0197575.1"/>
    <property type="molecule type" value="Genomic_DNA"/>
</dbReference>
<sequence>MVQNLEMERRVDSRPDGIAVNADGTSRERVVVEDGEVGVESAPAARQSVEVRPMRYVLGIGLLLVIIGMVVAYLSI</sequence>
<keyword evidence="1" id="KW-0812">Transmembrane</keyword>
<evidence type="ECO:0000313" key="2">
    <source>
        <dbReference type="EMBL" id="MCK0197575.1"/>
    </source>
</evidence>
<organism evidence="2 3">
    <name type="scientific">Ancylobacter crimeensis</name>
    <dbReference type="NCBI Taxonomy" id="2579147"/>
    <lineage>
        <taxon>Bacteria</taxon>
        <taxon>Pseudomonadati</taxon>
        <taxon>Pseudomonadota</taxon>
        <taxon>Alphaproteobacteria</taxon>
        <taxon>Hyphomicrobiales</taxon>
        <taxon>Xanthobacteraceae</taxon>
        <taxon>Ancylobacter</taxon>
    </lineage>
</organism>
<name>A0ABT0DC96_9HYPH</name>
<accession>A0ABT0DC96</accession>